<dbReference type="InterPro" id="IPR039261">
    <property type="entry name" value="FNR_nucleotide-bd"/>
</dbReference>
<keyword evidence="2" id="KW-1185">Reference proteome</keyword>
<evidence type="ECO:0000313" key="1">
    <source>
        <dbReference type="EMBL" id="SPM31782.1"/>
    </source>
</evidence>
<dbReference type="AlphaFoldDB" id="A0A2U3NJT4"/>
<dbReference type="Proteomes" id="UP000241595">
    <property type="component" value="Unassembled WGS sequence"/>
</dbReference>
<protein>
    <submittedName>
        <fullName evidence="1">Uncharacterized protein</fullName>
    </submittedName>
</protein>
<proteinExistence type="predicted"/>
<accession>A0A2U3NJT4</accession>
<dbReference type="EMBL" id="FTRV01000016">
    <property type="protein sequence ID" value="SPM31782.1"/>
    <property type="molecule type" value="Genomic_DNA"/>
</dbReference>
<dbReference type="Gene3D" id="3.40.50.80">
    <property type="entry name" value="Nucleotide-binding domain of ferredoxin-NADP reductase (FNR) module"/>
    <property type="match status" value="1"/>
</dbReference>
<gene>
    <name evidence="1" type="ORF">MTAB308_5306</name>
</gene>
<name>A0A2U3NJT4_9MYCO</name>
<dbReference type="SUPFAM" id="SSF52343">
    <property type="entry name" value="Ferredoxin reductase-like, C-terminal NADP-linked domain"/>
    <property type="match status" value="1"/>
</dbReference>
<organism evidence="1 2">
    <name type="scientific">Mycobacterium terramassiliense</name>
    <dbReference type="NCBI Taxonomy" id="1841859"/>
    <lineage>
        <taxon>Bacteria</taxon>
        <taxon>Bacillati</taxon>
        <taxon>Actinomycetota</taxon>
        <taxon>Actinomycetes</taxon>
        <taxon>Mycobacteriales</taxon>
        <taxon>Mycobacteriaceae</taxon>
        <taxon>Mycobacterium</taxon>
    </lineage>
</organism>
<evidence type="ECO:0000313" key="2">
    <source>
        <dbReference type="Proteomes" id="UP000241595"/>
    </source>
</evidence>
<reference evidence="1 2" key="1">
    <citation type="submission" date="2017-01" db="EMBL/GenBank/DDBJ databases">
        <authorList>
            <consortium name="Urmite Genomes"/>
        </authorList>
    </citation>
    <scope>NUCLEOTIDE SEQUENCE [LARGE SCALE GENOMIC DNA]</scope>
    <source>
        <strain evidence="1 2">AB308</strain>
    </source>
</reference>
<sequence>MGVARECDGPDRVMKSVCPLRCRLRPEGRASATGQVAWAGLPVNLDMAFSREQRDKVYVQHVMRRQGSQLWRWVHGDPQVCVCEAAAEDEHLTSSNS</sequence>
<dbReference type="STRING" id="1841859.GCA_900157385_05309"/>